<dbReference type="Proteomes" id="UP001500622">
    <property type="component" value="Unassembled WGS sequence"/>
</dbReference>
<dbReference type="InterPro" id="IPR011991">
    <property type="entry name" value="ArsR-like_HTH"/>
</dbReference>
<dbReference type="InterPro" id="IPR036388">
    <property type="entry name" value="WH-like_DNA-bd_sf"/>
</dbReference>
<dbReference type="PROSITE" id="PS01117">
    <property type="entry name" value="HTH_MARR_1"/>
    <property type="match status" value="1"/>
</dbReference>
<dbReference type="InterPro" id="IPR000835">
    <property type="entry name" value="HTH_MarR-typ"/>
</dbReference>
<name>A0ABP8LFY6_9MICO</name>
<comment type="caution">
    <text evidence="5">The sequence shown here is derived from an EMBL/GenBank/DDBJ whole genome shotgun (WGS) entry which is preliminary data.</text>
</comment>
<dbReference type="CDD" id="cd00090">
    <property type="entry name" value="HTH_ARSR"/>
    <property type="match status" value="1"/>
</dbReference>
<evidence type="ECO:0000256" key="1">
    <source>
        <dbReference type="ARBA" id="ARBA00023015"/>
    </source>
</evidence>
<keyword evidence="3" id="KW-0804">Transcription</keyword>
<dbReference type="PANTHER" id="PTHR39515">
    <property type="entry name" value="CONSERVED PROTEIN"/>
    <property type="match status" value="1"/>
</dbReference>
<dbReference type="RefSeq" id="WP_345216883.1">
    <property type="nucleotide sequence ID" value="NZ_BAABGN010000012.1"/>
</dbReference>
<reference evidence="6" key="1">
    <citation type="journal article" date="2019" name="Int. J. Syst. Evol. Microbiol.">
        <title>The Global Catalogue of Microorganisms (GCM) 10K type strain sequencing project: providing services to taxonomists for standard genome sequencing and annotation.</title>
        <authorList>
            <consortium name="The Broad Institute Genomics Platform"/>
            <consortium name="The Broad Institute Genome Sequencing Center for Infectious Disease"/>
            <person name="Wu L."/>
            <person name="Ma J."/>
        </authorList>
    </citation>
    <scope>NUCLEOTIDE SEQUENCE [LARGE SCALE GENOMIC DNA]</scope>
    <source>
        <strain evidence="6">JCM 17810</strain>
    </source>
</reference>
<protein>
    <recommendedName>
        <fullName evidence="4">HTH marR-type domain-containing protein</fullName>
    </recommendedName>
</protein>
<dbReference type="Pfam" id="PF12802">
    <property type="entry name" value="MarR_2"/>
    <property type="match status" value="1"/>
</dbReference>
<dbReference type="PANTHER" id="PTHR39515:SF2">
    <property type="entry name" value="HTH-TYPE TRANSCRIPTIONAL REGULATOR RV0880"/>
    <property type="match status" value="1"/>
</dbReference>
<keyword evidence="6" id="KW-1185">Reference proteome</keyword>
<keyword evidence="1" id="KW-0805">Transcription regulation</keyword>
<organism evidence="5 6">
    <name type="scientific">Georgenia halophila</name>
    <dbReference type="NCBI Taxonomy" id="620889"/>
    <lineage>
        <taxon>Bacteria</taxon>
        <taxon>Bacillati</taxon>
        <taxon>Actinomycetota</taxon>
        <taxon>Actinomycetes</taxon>
        <taxon>Micrococcales</taxon>
        <taxon>Bogoriellaceae</taxon>
        <taxon>Georgenia</taxon>
    </lineage>
</organism>
<evidence type="ECO:0000256" key="2">
    <source>
        <dbReference type="ARBA" id="ARBA00023125"/>
    </source>
</evidence>
<evidence type="ECO:0000313" key="6">
    <source>
        <dbReference type="Proteomes" id="UP001500622"/>
    </source>
</evidence>
<evidence type="ECO:0000259" key="4">
    <source>
        <dbReference type="PROSITE" id="PS50995"/>
    </source>
</evidence>
<dbReference type="SMART" id="SM00347">
    <property type="entry name" value="HTH_MARR"/>
    <property type="match status" value="1"/>
</dbReference>
<proteinExistence type="predicted"/>
<feature type="domain" description="HTH marR-type" evidence="4">
    <location>
        <begin position="1"/>
        <end position="138"/>
    </location>
</feature>
<dbReference type="InterPro" id="IPR036390">
    <property type="entry name" value="WH_DNA-bd_sf"/>
</dbReference>
<evidence type="ECO:0000256" key="3">
    <source>
        <dbReference type="ARBA" id="ARBA00023163"/>
    </source>
</evidence>
<dbReference type="InterPro" id="IPR052526">
    <property type="entry name" value="HTH-type_Bedaq_tolerance"/>
</dbReference>
<dbReference type="Gene3D" id="1.10.10.10">
    <property type="entry name" value="Winged helix-like DNA-binding domain superfamily/Winged helix DNA-binding domain"/>
    <property type="match status" value="1"/>
</dbReference>
<dbReference type="InterPro" id="IPR023187">
    <property type="entry name" value="Tscrpt_reg_MarR-type_CS"/>
</dbReference>
<dbReference type="EMBL" id="BAABGN010000012">
    <property type="protein sequence ID" value="GAA4427651.1"/>
    <property type="molecule type" value="Genomic_DNA"/>
</dbReference>
<dbReference type="PROSITE" id="PS50995">
    <property type="entry name" value="HTH_MARR_2"/>
    <property type="match status" value="1"/>
</dbReference>
<evidence type="ECO:0000313" key="5">
    <source>
        <dbReference type="EMBL" id="GAA4427651.1"/>
    </source>
</evidence>
<gene>
    <name evidence="5" type="ORF">GCM10023169_27870</name>
</gene>
<sequence length="161" mass="17663">MSSSRAETSERLIDEIGAFLRRNRTSGTLVAQSCGLQPTQVQILFALRRIGECRVATLAETQIVDPSVASRQVASLEKLGLVDRRTDPEDGRAALVSLTETGHAKLREVRRRHADVITTALQDWPVERITRFAEDLGEFVAASSPFYDELAGPRAGGMEVV</sequence>
<keyword evidence="2" id="KW-0238">DNA-binding</keyword>
<dbReference type="SUPFAM" id="SSF46785">
    <property type="entry name" value="Winged helix' DNA-binding domain"/>
    <property type="match status" value="1"/>
</dbReference>
<accession>A0ABP8LFY6</accession>